<feature type="compositionally biased region" description="Polar residues" evidence="1">
    <location>
        <begin position="253"/>
        <end position="265"/>
    </location>
</feature>
<gene>
    <name evidence="3" type="ORF">BCR42DRAFT_423504</name>
</gene>
<dbReference type="EMBL" id="MCGE01000027">
    <property type="protein sequence ID" value="ORZ09480.1"/>
    <property type="molecule type" value="Genomic_DNA"/>
</dbReference>
<evidence type="ECO:0000256" key="1">
    <source>
        <dbReference type="SAM" id="MobiDB-lite"/>
    </source>
</evidence>
<accession>A0A1X2I6G5</accession>
<organism evidence="3 4">
    <name type="scientific">Absidia repens</name>
    <dbReference type="NCBI Taxonomy" id="90262"/>
    <lineage>
        <taxon>Eukaryota</taxon>
        <taxon>Fungi</taxon>
        <taxon>Fungi incertae sedis</taxon>
        <taxon>Mucoromycota</taxon>
        <taxon>Mucoromycotina</taxon>
        <taxon>Mucoromycetes</taxon>
        <taxon>Mucorales</taxon>
        <taxon>Cunninghamellaceae</taxon>
        <taxon>Absidia</taxon>
    </lineage>
</organism>
<feature type="region of interest" description="Disordered" evidence="1">
    <location>
        <begin position="251"/>
        <end position="372"/>
    </location>
</feature>
<proteinExistence type="predicted"/>
<evidence type="ECO:0000313" key="4">
    <source>
        <dbReference type="Proteomes" id="UP000193560"/>
    </source>
</evidence>
<sequence length="372" mass="39010">MHTKFLAISAAIFLMSSSVSALGNPEDFAGGLAQSATDSDLVYPELALLSGQVGGLKRRNVHELTNGPRYGFPATEKKATFRGDKRGVLSLFGKDKDEAAAPEKQSTSASQNSAQAPKSSTPSPSPQGTPKGDENSPDREHPDQFDEGDDEYRGASAKRSIVGTLFEKQASPAKTTGGDDEEGNDDEGGDEGGREAKRELKAIRRRKVRRDLDSALFKGKMGVGMTLHEGEKLVGDTQGDLDKTVEILGNTGTGVVTSLTKNGSQSKASDSGPPPSSASDEKSETDDTTKNAPKDATKQPKAATAETSKNDTKGSTGSAGSAPNEPQAPVNEPSPENTKLPDNVKVNPEYLASSNGGDRVDSGSNYNGQYFA</sequence>
<feature type="compositionally biased region" description="Basic and acidic residues" evidence="1">
    <location>
        <begin position="279"/>
        <end position="298"/>
    </location>
</feature>
<evidence type="ECO:0000313" key="3">
    <source>
        <dbReference type="EMBL" id="ORZ09480.1"/>
    </source>
</evidence>
<feature type="region of interest" description="Disordered" evidence="1">
    <location>
        <begin position="97"/>
        <end position="209"/>
    </location>
</feature>
<feature type="compositionally biased region" description="Basic and acidic residues" evidence="1">
    <location>
        <begin position="191"/>
        <end position="202"/>
    </location>
</feature>
<evidence type="ECO:0000256" key="2">
    <source>
        <dbReference type="SAM" id="SignalP"/>
    </source>
</evidence>
<feature type="chain" id="PRO_5013298671" evidence="2">
    <location>
        <begin position="22"/>
        <end position="372"/>
    </location>
</feature>
<feature type="compositionally biased region" description="Acidic residues" evidence="1">
    <location>
        <begin position="178"/>
        <end position="190"/>
    </location>
</feature>
<protein>
    <submittedName>
        <fullName evidence="3">Uncharacterized protein</fullName>
    </submittedName>
</protein>
<dbReference type="Proteomes" id="UP000193560">
    <property type="component" value="Unassembled WGS sequence"/>
</dbReference>
<feature type="signal peptide" evidence="2">
    <location>
        <begin position="1"/>
        <end position="21"/>
    </location>
</feature>
<keyword evidence="2" id="KW-0732">Signal</keyword>
<name>A0A1X2I6G5_9FUNG</name>
<feature type="compositionally biased region" description="Polar residues" evidence="1">
    <location>
        <begin position="352"/>
        <end position="372"/>
    </location>
</feature>
<feature type="compositionally biased region" description="Basic and acidic residues" evidence="1">
    <location>
        <begin position="131"/>
        <end position="144"/>
    </location>
</feature>
<reference evidence="3 4" key="1">
    <citation type="submission" date="2016-07" db="EMBL/GenBank/DDBJ databases">
        <title>Pervasive Adenine N6-methylation of Active Genes in Fungi.</title>
        <authorList>
            <consortium name="DOE Joint Genome Institute"/>
            <person name="Mondo S.J."/>
            <person name="Dannebaum R.O."/>
            <person name="Kuo R.C."/>
            <person name="Labutti K."/>
            <person name="Haridas S."/>
            <person name="Kuo A."/>
            <person name="Salamov A."/>
            <person name="Ahrendt S.R."/>
            <person name="Lipzen A."/>
            <person name="Sullivan W."/>
            <person name="Andreopoulos W.B."/>
            <person name="Clum A."/>
            <person name="Lindquist E."/>
            <person name="Daum C."/>
            <person name="Ramamoorthy G.K."/>
            <person name="Gryganskyi A."/>
            <person name="Culley D."/>
            <person name="Magnuson J.K."/>
            <person name="James T.Y."/>
            <person name="O'Malley M.A."/>
            <person name="Stajich J.E."/>
            <person name="Spatafora J.W."/>
            <person name="Visel A."/>
            <person name="Grigoriev I.V."/>
        </authorList>
    </citation>
    <scope>NUCLEOTIDE SEQUENCE [LARGE SCALE GENOMIC DNA]</scope>
    <source>
        <strain evidence="3 4">NRRL 1336</strain>
    </source>
</reference>
<keyword evidence="4" id="KW-1185">Reference proteome</keyword>
<comment type="caution">
    <text evidence="3">The sequence shown here is derived from an EMBL/GenBank/DDBJ whole genome shotgun (WGS) entry which is preliminary data.</text>
</comment>
<dbReference type="AlphaFoldDB" id="A0A1X2I6G5"/>
<feature type="compositionally biased region" description="Low complexity" evidence="1">
    <location>
        <begin position="105"/>
        <end position="130"/>
    </location>
</feature>